<dbReference type="InterPro" id="IPR022210">
    <property type="entry name" value="TF_GCR1-like"/>
</dbReference>
<protein>
    <recommendedName>
        <fullName evidence="2">Transcription activator GCR1-like domain-containing protein</fullName>
    </recommendedName>
</protein>
<proteinExistence type="predicted"/>
<evidence type="ECO:0000259" key="2">
    <source>
        <dbReference type="Pfam" id="PF12550"/>
    </source>
</evidence>
<evidence type="ECO:0000256" key="1">
    <source>
        <dbReference type="SAM" id="MobiDB-lite"/>
    </source>
</evidence>
<comment type="caution">
    <text evidence="3">The sequence shown here is derived from an EMBL/GenBank/DDBJ whole genome shotgun (WGS) entry which is preliminary data.</text>
</comment>
<evidence type="ECO:0000313" key="4">
    <source>
        <dbReference type="Proteomes" id="UP000813444"/>
    </source>
</evidence>
<feature type="region of interest" description="Disordered" evidence="1">
    <location>
        <begin position="99"/>
        <end position="145"/>
    </location>
</feature>
<sequence length="430" mass="47670">MVACPSGPATPAQESAPREATTYRRAGDLLLATEQVRAVDGEVLHGKHEAIDKTPNVRNACLSLTTNMLRQILAEELDPRLTSELRELANIIDREVPVRTPATASPAQVRHLLPTSPRRPGLSGRSAPGSTPVTRPSPDVIRRAPRPSRRHDVYGRLAADRLGRPTTADARHRTGRSLGYEQEVESLGSEMGYGGDGRNLSFRATPVSFDTCDNGDGGASANLQQQRRFQPRRGGWRAVNDDQEQDWQGVDKQVRGLEHDPDGPVTQSTDAEVPCLAPSRPPTRHGAPVSTRRPALHMAKPRYSKPRQTELRIALGPPDNQFRYYRMSRTVAGVWAQYHHGTDGNHAIRQLEEKFGTGWRGGTTQEVKYGSNYVGVRKKIVRYVERTAEEEGAPVDEFIARLDAHIDGRIQELVRAITAQRDPFVEILPR</sequence>
<accession>A0A8K0SJW1</accession>
<dbReference type="OrthoDB" id="428577at2759"/>
<gene>
    <name evidence="3" type="ORF">B0I35DRAFT_482366</name>
</gene>
<dbReference type="Proteomes" id="UP000813444">
    <property type="component" value="Unassembled WGS sequence"/>
</dbReference>
<dbReference type="Pfam" id="PF12550">
    <property type="entry name" value="GCR1_C"/>
    <property type="match status" value="1"/>
</dbReference>
<dbReference type="AlphaFoldDB" id="A0A8K0SJW1"/>
<feature type="region of interest" description="Disordered" evidence="1">
    <location>
        <begin position="261"/>
        <end position="292"/>
    </location>
</feature>
<dbReference type="EMBL" id="JAGPNK010000013">
    <property type="protein sequence ID" value="KAH7309611.1"/>
    <property type="molecule type" value="Genomic_DNA"/>
</dbReference>
<organism evidence="3 4">
    <name type="scientific">Stachybotrys elegans</name>
    <dbReference type="NCBI Taxonomy" id="80388"/>
    <lineage>
        <taxon>Eukaryota</taxon>
        <taxon>Fungi</taxon>
        <taxon>Dikarya</taxon>
        <taxon>Ascomycota</taxon>
        <taxon>Pezizomycotina</taxon>
        <taxon>Sordariomycetes</taxon>
        <taxon>Hypocreomycetidae</taxon>
        <taxon>Hypocreales</taxon>
        <taxon>Stachybotryaceae</taxon>
        <taxon>Stachybotrys</taxon>
    </lineage>
</organism>
<feature type="region of interest" description="Disordered" evidence="1">
    <location>
        <begin position="1"/>
        <end position="20"/>
    </location>
</feature>
<evidence type="ECO:0000313" key="3">
    <source>
        <dbReference type="EMBL" id="KAH7309611.1"/>
    </source>
</evidence>
<reference evidence="3" key="1">
    <citation type="journal article" date="2021" name="Nat. Commun.">
        <title>Genetic determinants of endophytism in the Arabidopsis root mycobiome.</title>
        <authorList>
            <person name="Mesny F."/>
            <person name="Miyauchi S."/>
            <person name="Thiergart T."/>
            <person name="Pickel B."/>
            <person name="Atanasova L."/>
            <person name="Karlsson M."/>
            <person name="Huettel B."/>
            <person name="Barry K.W."/>
            <person name="Haridas S."/>
            <person name="Chen C."/>
            <person name="Bauer D."/>
            <person name="Andreopoulos W."/>
            <person name="Pangilinan J."/>
            <person name="LaButti K."/>
            <person name="Riley R."/>
            <person name="Lipzen A."/>
            <person name="Clum A."/>
            <person name="Drula E."/>
            <person name="Henrissat B."/>
            <person name="Kohler A."/>
            <person name="Grigoriev I.V."/>
            <person name="Martin F.M."/>
            <person name="Hacquard S."/>
        </authorList>
    </citation>
    <scope>NUCLEOTIDE SEQUENCE</scope>
    <source>
        <strain evidence="3">MPI-CAGE-CH-0235</strain>
    </source>
</reference>
<feature type="domain" description="Transcription activator GCR1-like" evidence="2">
    <location>
        <begin position="324"/>
        <end position="403"/>
    </location>
</feature>
<name>A0A8K0SJW1_9HYPO</name>
<keyword evidence="4" id="KW-1185">Reference proteome</keyword>